<name>A0A4C1WVK0_EUMVA</name>
<gene>
    <name evidence="1" type="ORF">EVAR_31881_1</name>
</gene>
<proteinExistence type="predicted"/>
<dbReference type="AlphaFoldDB" id="A0A4C1WVK0"/>
<evidence type="ECO:0000313" key="2">
    <source>
        <dbReference type="Proteomes" id="UP000299102"/>
    </source>
</evidence>
<protein>
    <submittedName>
        <fullName evidence="1">Uncharacterized protein</fullName>
    </submittedName>
</protein>
<accession>A0A4C1WVK0</accession>
<dbReference type="Proteomes" id="UP000299102">
    <property type="component" value="Unassembled WGS sequence"/>
</dbReference>
<comment type="caution">
    <text evidence="1">The sequence shown here is derived from an EMBL/GenBank/DDBJ whole genome shotgun (WGS) entry which is preliminary data.</text>
</comment>
<dbReference type="EMBL" id="BGZK01000666">
    <property type="protein sequence ID" value="GBP55361.1"/>
    <property type="molecule type" value="Genomic_DNA"/>
</dbReference>
<evidence type="ECO:0000313" key="1">
    <source>
        <dbReference type="EMBL" id="GBP55361.1"/>
    </source>
</evidence>
<reference evidence="1 2" key="1">
    <citation type="journal article" date="2019" name="Commun. Biol.">
        <title>The bagworm genome reveals a unique fibroin gene that provides high tensile strength.</title>
        <authorList>
            <person name="Kono N."/>
            <person name="Nakamura H."/>
            <person name="Ohtoshi R."/>
            <person name="Tomita M."/>
            <person name="Numata K."/>
            <person name="Arakawa K."/>
        </authorList>
    </citation>
    <scope>NUCLEOTIDE SEQUENCE [LARGE SCALE GENOMIC DNA]</scope>
</reference>
<sequence length="80" mass="8888">MAVLSQISEILQEQRQKPLCADTVVGLSESRGGPFLVHHSLPPSISSLPLPSNILLLLKKPVMHWRLIWSCECSWEAAIT</sequence>
<organism evidence="1 2">
    <name type="scientific">Eumeta variegata</name>
    <name type="common">Bagworm moth</name>
    <name type="synonym">Eumeta japonica</name>
    <dbReference type="NCBI Taxonomy" id="151549"/>
    <lineage>
        <taxon>Eukaryota</taxon>
        <taxon>Metazoa</taxon>
        <taxon>Ecdysozoa</taxon>
        <taxon>Arthropoda</taxon>
        <taxon>Hexapoda</taxon>
        <taxon>Insecta</taxon>
        <taxon>Pterygota</taxon>
        <taxon>Neoptera</taxon>
        <taxon>Endopterygota</taxon>
        <taxon>Lepidoptera</taxon>
        <taxon>Glossata</taxon>
        <taxon>Ditrysia</taxon>
        <taxon>Tineoidea</taxon>
        <taxon>Psychidae</taxon>
        <taxon>Oiketicinae</taxon>
        <taxon>Eumeta</taxon>
    </lineage>
</organism>
<keyword evidence="2" id="KW-1185">Reference proteome</keyword>